<reference evidence="1 2" key="1">
    <citation type="submission" date="2007-08" db="EMBL/GenBank/DDBJ databases">
        <title>Draft genome sequence of Clostridium leptum (DSM 753).</title>
        <authorList>
            <person name="Sudarsanam P."/>
            <person name="Ley R."/>
            <person name="Guruge J."/>
            <person name="Turnbaugh P.J."/>
            <person name="Mahowald M."/>
            <person name="Liep D."/>
            <person name="Gordon J."/>
        </authorList>
    </citation>
    <scope>NUCLEOTIDE SEQUENCE [LARGE SCALE GENOMIC DNA]</scope>
    <source>
        <strain evidence="1 2">DSM 753</strain>
    </source>
</reference>
<dbReference type="Proteomes" id="UP000003490">
    <property type="component" value="Unassembled WGS sequence"/>
</dbReference>
<dbReference type="HOGENOM" id="CLU_2583529_0_0_9"/>
<name>A7VTE3_9FIRM</name>
<sequence length="80" mass="9218">MENIDRFEFLKIVPFGICPKCLKRGNIDLSHDSSFHYHCTNPSCSEYLTDVSVPRDVFNLLEYLADHQPTTKNSLNQKAD</sequence>
<organism evidence="1 2">
    <name type="scientific">[Clostridium] leptum DSM 753</name>
    <dbReference type="NCBI Taxonomy" id="428125"/>
    <lineage>
        <taxon>Bacteria</taxon>
        <taxon>Bacillati</taxon>
        <taxon>Bacillota</taxon>
        <taxon>Clostridia</taxon>
        <taxon>Eubacteriales</taxon>
        <taxon>Oscillospiraceae</taxon>
        <taxon>Oscillospiraceae incertae sedis</taxon>
    </lineage>
</organism>
<evidence type="ECO:0000313" key="1">
    <source>
        <dbReference type="EMBL" id="EDO61439.1"/>
    </source>
</evidence>
<comment type="caution">
    <text evidence="1">The sequence shown here is derived from an EMBL/GenBank/DDBJ whole genome shotgun (WGS) entry which is preliminary data.</text>
</comment>
<dbReference type="AlphaFoldDB" id="A7VTE3"/>
<dbReference type="OrthoDB" id="9951763at2"/>
<reference evidence="1 2" key="2">
    <citation type="submission" date="2007-08" db="EMBL/GenBank/DDBJ databases">
        <authorList>
            <person name="Fulton L."/>
            <person name="Clifton S."/>
            <person name="Fulton B."/>
            <person name="Xu J."/>
            <person name="Minx P."/>
            <person name="Pepin K.H."/>
            <person name="Johnson M."/>
            <person name="Thiruvilangam P."/>
            <person name="Bhonagiri V."/>
            <person name="Nash W.E."/>
            <person name="Wang C."/>
            <person name="Mardis E.R."/>
            <person name="Wilson R.K."/>
        </authorList>
    </citation>
    <scope>NUCLEOTIDE SEQUENCE [LARGE SCALE GENOMIC DNA]</scope>
    <source>
        <strain evidence="1 2">DSM 753</strain>
    </source>
</reference>
<proteinExistence type="predicted"/>
<accession>A7VTE3</accession>
<dbReference type="EMBL" id="ABCB02000018">
    <property type="protein sequence ID" value="EDO61439.1"/>
    <property type="molecule type" value="Genomic_DNA"/>
</dbReference>
<protein>
    <submittedName>
        <fullName evidence="1">Uncharacterized protein</fullName>
    </submittedName>
</protein>
<evidence type="ECO:0000313" key="2">
    <source>
        <dbReference type="Proteomes" id="UP000003490"/>
    </source>
</evidence>
<gene>
    <name evidence="1" type="ORF">CLOLEP_01835</name>
</gene>